<evidence type="ECO:0000313" key="2">
    <source>
        <dbReference type="EMBL" id="TKR73598.1"/>
    </source>
</evidence>
<evidence type="ECO:0000313" key="3">
    <source>
        <dbReference type="Proteomes" id="UP000298663"/>
    </source>
</evidence>
<sequence length="117" mass="13225">MAFTGNSVALLVCSCLAVFGIWTKTVILIKPILFYMVTLTIYILVVVIETIFEVRTKTWIFQLLQLPGHEKLGEDVNSFIILLEVVLLALSCIVYQAIEEIQPHQKKAEKSTIIIKC</sequence>
<organism evidence="2 3">
    <name type="scientific">Steinernema carpocapsae</name>
    <name type="common">Entomopathogenic nematode</name>
    <dbReference type="NCBI Taxonomy" id="34508"/>
    <lineage>
        <taxon>Eukaryota</taxon>
        <taxon>Metazoa</taxon>
        <taxon>Ecdysozoa</taxon>
        <taxon>Nematoda</taxon>
        <taxon>Chromadorea</taxon>
        <taxon>Rhabditida</taxon>
        <taxon>Tylenchina</taxon>
        <taxon>Panagrolaimomorpha</taxon>
        <taxon>Strongyloidoidea</taxon>
        <taxon>Steinernematidae</taxon>
        <taxon>Steinernema</taxon>
    </lineage>
</organism>
<keyword evidence="1" id="KW-1133">Transmembrane helix</keyword>
<evidence type="ECO:0000256" key="1">
    <source>
        <dbReference type="SAM" id="Phobius"/>
    </source>
</evidence>
<protein>
    <submittedName>
        <fullName evidence="2">Uncharacterized protein</fullName>
    </submittedName>
</protein>
<proteinExistence type="predicted"/>
<keyword evidence="3" id="KW-1185">Reference proteome</keyword>
<dbReference type="EMBL" id="AZBU02000006">
    <property type="protein sequence ID" value="TKR73598.1"/>
    <property type="molecule type" value="Genomic_DNA"/>
</dbReference>
<feature type="transmembrane region" description="Helical" evidence="1">
    <location>
        <begin position="79"/>
        <end position="98"/>
    </location>
</feature>
<gene>
    <name evidence="2" type="ORF">L596_020895</name>
</gene>
<dbReference type="AlphaFoldDB" id="A0A4U5MV25"/>
<reference evidence="2 3" key="2">
    <citation type="journal article" date="2019" name="G3 (Bethesda)">
        <title>Hybrid Assembly of the Genome of the Entomopathogenic Nematode Steinernema carpocapsae Identifies the X-Chromosome.</title>
        <authorList>
            <person name="Serra L."/>
            <person name="Macchietto M."/>
            <person name="Macias-Munoz A."/>
            <person name="McGill C.J."/>
            <person name="Rodriguez I.M."/>
            <person name="Rodriguez B."/>
            <person name="Murad R."/>
            <person name="Mortazavi A."/>
        </authorList>
    </citation>
    <scope>NUCLEOTIDE SEQUENCE [LARGE SCALE GENOMIC DNA]</scope>
    <source>
        <strain evidence="2 3">ALL</strain>
    </source>
</reference>
<feature type="transmembrane region" description="Helical" evidence="1">
    <location>
        <begin position="33"/>
        <end position="52"/>
    </location>
</feature>
<comment type="caution">
    <text evidence="2">The sequence shown here is derived from an EMBL/GenBank/DDBJ whole genome shotgun (WGS) entry which is preliminary data.</text>
</comment>
<keyword evidence="1" id="KW-0472">Membrane</keyword>
<name>A0A4U5MV25_STECR</name>
<reference evidence="2 3" key="1">
    <citation type="journal article" date="2015" name="Genome Biol.">
        <title>Comparative genomics of Steinernema reveals deeply conserved gene regulatory networks.</title>
        <authorList>
            <person name="Dillman A.R."/>
            <person name="Macchietto M."/>
            <person name="Porter C.F."/>
            <person name="Rogers A."/>
            <person name="Williams B."/>
            <person name="Antoshechkin I."/>
            <person name="Lee M.M."/>
            <person name="Goodwin Z."/>
            <person name="Lu X."/>
            <person name="Lewis E.E."/>
            <person name="Goodrich-Blair H."/>
            <person name="Stock S.P."/>
            <person name="Adams B.J."/>
            <person name="Sternberg P.W."/>
            <person name="Mortazavi A."/>
        </authorList>
    </citation>
    <scope>NUCLEOTIDE SEQUENCE [LARGE SCALE GENOMIC DNA]</scope>
    <source>
        <strain evidence="2 3">ALL</strain>
    </source>
</reference>
<accession>A0A4U5MV25</accession>
<keyword evidence="1" id="KW-0812">Transmembrane</keyword>
<dbReference type="Proteomes" id="UP000298663">
    <property type="component" value="Unassembled WGS sequence"/>
</dbReference>